<name>A0A199UQA5_ANACO</name>
<dbReference type="STRING" id="4615.A0A199UQA5"/>
<evidence type="ECO:0000256" key="1">
    <source>
        <dbReference type="ARBA" id="ARBA00000707"/>
    </source>
</evidence>
<feature type="active site" evidence="6">
    <location>
        <position position="34"/>
    </location>
</feature>
<feature type="active site" evidence="6">
    <location>
        <position position="159"/>
    </location>
</feature>
<feature type="non-terminal residue" evidence="8">
    <location>
        <position position="1"/>
    </location>
</feature>
<dbReference type="Gene3D" id="3.90.70.40">
    <property type="match status" value="1"/>
</dbReference>
<dbReference type="EMBL" id="LSRQ01005788">
    <property type="protein sequence ID" value="OAY66978.1"/>
    <property type="molecule type" value="Genomic_DNA"/>
</dbReference>
<dbReference type="PANTHER" id="PTHR13291">
    <property type="entry name" value="JOSEPHIN 1, 2"/>
    <property type="match status" value="1"/>
</dbReference>
<dbReference type="EC" id="3.4.19.12" evidence="2"/>
<dbReference type="InterPro" id="IPR040053">
    <property type="entry name" value="JOSD1/2"/>
</dbReference>
<feature type="domain" description="Josephin" evidence="7">
    <location>
        <begin position="21"/>
        <end position="197"/>
    </location>
</feature>
<sequence>YLWEEAVLREVLFYQVAMETKAAVYHEKQRLQFCLLHALNNLMQAKDSFTRAELDVIADKLVLDDPSKEQWTPLSLIFRPHHNTLTGNYDVNVLITALEARGKRVVWHDRRNGASSINLAGDTLIGIMLNVTVRRFIGFWRGRHWVALRNISGVWYNLDSDLGSPEQFQNEKEVTTFLDNKISQGGEVLIVLQGDEK</sequence>
<dbReference type="Proteomes" id="UP000092600">
    <property type="component" value="Unassembled WGS sequence"/>
</dbReference>
<keyword evidence="4" id="KW-0833">Ubl conjugation pathway</keyword>
<evidence type="ECO:0000313" key="9">
    <source>
        <dbReference type="Proteomes" id="UP000092600"/>
    </source>
</evidence>
<reference evidence="8 9" key="1">
    <citation type="journal article" date="2016" name="DNA Res.">
        <title>The draft genome of MD-2 pineapple using hybrid error correction of long reads.</title>
        <authorList>
            <person name="Redwan R.M."/>
            <person name="Saidin A."/>
            <person name="Kumar S.V."/>
        </authorList>
    </citation>
    <scope>NUCLEOTIDE SEQUENCE [LARGE SCALE GENOMIC DNA]</scope>
    <source>
        <strain evidence="9">cv. MD2</strain>
        <tissue evidence="8">Leaf</tissue>
    </source>
</reference>
<accession>A0A199UQA5</accession>
<protein>
    <recommendedName>
        <fullName evidence="2">ubiquitinyl hydrolase 1</fullName>
        <ecNumber evidence="2">3.4.19.12</ecNumber>
    </recommendedName>
</protein>
<evidence type="ECO:0000313" key="8">
    <source>
        <dbReference type="EMBL" id="OAY66978.1"/>
    </source>
</evidence>
<dbReference type="GO" id="GO:0016579">
    <property type="term" value="P:protein deubiquitination"/>
    <property type="evidence" value="ECO:0007669"/>
    <property type="project" value="InterPro"/>
</dbReference>
<evidence type="ECO:0000256" key="4">
    <source>
        <dbReference type="ARBA" id="ARBA00022786"/>
    </source>
</evidence>
<evidence type="ECO:0000256" key="5">
    <source>
        <dbReference type="ARBA" id="ARBA00022801"/>
    </source>
</evidence>
<dbReference type="PROSITE" id="PS50957">
    <property type="entry name" value="JOSEPHIN"/>
    <property type="match status" value="1"/>
</dbReference>
<keyword evidence="5 6" id="KW-0378">Hydrolase</keyword>
<dbReference type="GO" id="GO:0004843">
    <property type="term" value="F:cysteine-type deubiquitinase activity"/>
    <property type="evidence" value="ECO:0007669"/>
    <property type="project" value="UniProtKB-EC"/>
</dbReference>
<keyword evidence="3" id="KW-0645">Protease</keyword>
<evidence type="ECO:0000256" key="6">
    <source>
        <dbReference type="PROSITE-ProRule" id="PRU00331"/>
    </source>
</evidence>
<dbReference type="AlphaFoldDB" id="A0A199UQA5"/>
<dbReference type="GO" id="GO:0006508">
    <property type="term" value="P:proteolysis"/>
    <property type="evidence" value="ECO:0007669"/>
    <property type="project" value="UniProtKB-KW"/>
</dbReference>
<gene>
    <name evidence="8" type="ORF">ACMD2_15308</name>
</gene>
<evidence type="ECO:0000259" key="7">
    <source>
        <dbReference type="PROSITE" id="PS50957"/>
    </source>
</evidence>
<feature type="active site" evidence="6">
    <location>
        <position position="144"/>
    </location>
</feature>
<evidence type="ECO:0000256" key="3">
    <source>
        <dbReference type="ARBA" id="ARBA00022670"/>
    </source>
</evidence>
<comment type="catalytic activity">
    <reaction evidence="1">
        <text>Thiol-dependent hydrolysis of ester, thioester, amide, peptide and isopeptide bonds formed by the C-terminal Gly of ubiquitin (a 76-residue protein attached to proteins as an intracellular targeting signal).</text>
        <dbReference type="EC" id="3.4.19.12"/>
    </reaction>
</comment>
<organism evidence="8 9">
    <name type="scientific">Ananas comosus</name>
    <name type="common">Pineapple</name>
    <name type="synonym">Ananas ananas</name>
    <dbReference type="NCBI Taxonomy" id="4615"/>
    <lineage>
        <taxon>Eukaryota</taxon>
        <taxon>Viridiplantae</taxon>
        <taxon>Streptophyta</taxon>
        <taxon>Embryophyta</taxon>
        <taxon>Tracheophyta</taxon>
        <taxon>Spermatophyta</taxon>
        <taxon>Magnoliopsida</taxon>
        <taxon>Liliopsida</taxon>
        <taxon>Poales</taxon>
        <taxon>Bromeliaceae</taxon>
        <taxon>Bromelioideae</taxon>
        <taxon>Ananas</taxon>
    </lineage>
</organism>
<dbReference type="SMART" id="SM01246">
    <property type="entry name" value="Josephin"/>
    <property type="match status" value="1"/>
</dbReference>
<evidence type="ECO:0000256" key="2">
    <source>
        <dbReference type="ARBA" id="ARBA00012759"/>
    </source>
</evidence>
<dbReference type="Pfam" id="PF02099">
    <property type="entry name" value="Josephin"/>
    <property type="match status" value="1"/>
</dbReference>
<dbReference type="PANTHER" id="PTHR13291:SF0">
    <property type="entry name" value="JOSEPHIN-LIKE PROTEIN"/>
    <property type="match status" value="1"/>
</dbReference>
<proteinExistence type="predicted"/>
<dbReference type="InterPro" id="IPR006155">
    <property type="entry name" value="Josephin"/>
</dbReference>
<comment type="caution">
    <text evidence="8">The sequence shown here is derived from an EMBL/GenBank/DDBJ whole genome shotgun (WGS) entry which is preliminary data.</text>
</comment>